<protein>
    <submittedName>
        <fullName evidence="1">Uncharacterized protein</fullName>
    </submittedName>
</protein>
<proteinExistence type="predicted"/>
<dbReference type="AlphaFoldDB" id="A0A4R6XPY2"/>
<gene>
    <name evidence="1" type="ORF">C8D91_1442</name>
</gene>
<accession>A0A4R6XPY2</accession>
<evidence type="ECO:0000313" key="2">
    <source>
        <dbReference type="Proteomes" id="UP000295724"/>
    </source>
</evidence>
<keyword evidence="2" id="KW-1185">Reference proteome</keyword>
<dbReference type="Proteomes" id="UP000295724">
    <property type="component" value="Unassembled WGS sequence"/>
</dbReference>
<dbReference type="EMBL" id="SNZB01000003">
    <property type="protein sequence ID" value="TDR20469.1"/>
    <property type="molecule type" value="Genomic_DNA"/>
</dbReference>
<comment type="caution">
    <text evidence="1">The sequence shown here is derived from an EMBL/GenBank/DDBJ whole genome shotgun (WGS) entry which is preliminary data.</text>
</comment>
<organism evidence="1 2">
    <name type="scientific">Marinicella litoralis</name>
    <dbReference type="NCBI Taxonomy" id="644220"/>
    <lineage>
        <taxon>Bacteria</taxon>
        <taxon>Pseudomonadati</taxon>
        <taxon>Pseudomonadota</taxon>
        <taxon>Gammaproteobacteria</taxon>
        <taxon>Lysobacterales</taxon>
        <taxon>Marinicellaceae</taxon>
        <taxon>Marinicella</taxon>
    </lineage>
</organism>
<sequence>MSTFDKPNTTIVNGFDVPSDQLLLVVKVNKTEFTGYYPASGCESDECIPVSFWYTHEADVLDVVKGEYETKHINFANLQHADYIDEIKDEWYIQLKEISSKDLSEQLKVKYYVVRHDSKFQQKH</sequence>
<evidence type="ECO:0000313" key="1">
    <source>
        <dbReference type="EMBL" id="TDR20469.1"/>
    </source>
</evidence>
<name>A0A4R6XPY2_9GAMM</name>
<reference evidence="1 2" key="1">
    <citation type="submission" date="2019-03" db="EMBL/GenBank/DDBJ databases">
        <title>Genomic Encyclopedia of Type Strains, Phase IV (KMG-IV): sequencing the most valuable type-strain genomes for metagenomic binning, comparative biology and taxonomic classification.</title>
        <authorList>
            <person name="Goeker M."/>
        </authorList>
    </citation>
    <scope>NUCLEOTIDE SEQUENCE [LARGE SCALE GENOMIC DNA]</scope>
    <source>
        <strain evidence="1 2">DSM 25488</strain>
    </source>
</reference>